<protein>
    <submittedName>
        <fullName evidence="6">GFA family protein</fullName>
    </submittedName>
</protein>
<dbReference type="Pfam" id="PF04828">
    <property type="entry name" value="GFA"/>
    <property type="match status" value="1"/>
</dbReference>
<dbReference type="PANTHER" id="PTHR33337">
    <property type="entry name" value="GFA DOMAIN-CONTAINING PROTEIN"/>
    <property type="match status" value="1"/>
</dbReference>
<evidence type="ECO:0000256" key="4">
    <source>
        <dbReference type="ARBA" id="ARBA00023239"/>
    </source>
</evidence>
<evidence type="ECO:0000256" key="1">
    <source>
        <dbReference type="ARBA" id="ARBA00005495"/>
    </source>
</evidence>
<evidence type="ECO:0000313" key="7">
    <source>
        <dbReference type="Proteomes" id="UP001339883"/>
    </source>
</evidence>
<reference evidence="6 7" key="1">
    <citation type="submission" date="2019-08" db="EMBL/GenBank/DDBJ databases">
        <title>Five species of Acinetobacter isolated from floral nectar and animal pollinators.</title>
        <authorList>
            <person name="Hendry T.A."/>
        </authorList>
    </citation>
    <scope>NUCLEOTIDE SEQUENCE [LARGE SCALE GENOMIC DNA]</scope>
    <source>
        <strain evidence="6 7">MD18.27</strain>
    </source>
</reference>
<dbReference type="PROSITE" id="PS51891">
    <property type="entry name" value="CENP_V_GFA"/>
    <property type="match status" value="1"/>
</dbReference>
<organism evidence="6 7">
    <name type="scientific">Acinetobacter pollinis</name>
    <dbReference type="NCBI Taxonomy" id="2605270"/>
    <lineage>
        <taxon>Bacteria</taxon>
        <taxon>Pseudomonadati</taxon>
        <taxon>Pseudomonadota</taxon>
        <taxon>Gammaproteobacteria</taxon>
        <taxon>Moraxellales</taxon>
        <taxon>Moraxellaceae</taxon>
        <taxon>Acinetobacter</taxon>
    </lineage>
</organism>
<comment type="similarity">
    <text evidence="1">Belongs to the Gfa family.</text>
</comment>
<name>A0ABU6DUE0_9GAMM</name>
<evidence type="ECO:0000256" key="3">
    <source>
        <dbReference type="ARBA" id="ARBA00022833"/>
    </source>
</evidence>
<keyword evidence="3" id="KW-0862">Zinc</keyword>
<dbReference type="EMBL" id="VTDN01000008">
    <property type="protein sequence ID" value="MEB5477476.1"/>
    <property type="molecule type" value="Genomic_DNA"/>
</dbReference>
<keyword evidence="7" id="KW-1185">Reference proteome</keyword>
<sequence>MEGKCLCGEITFSADPKSLNVTACHCSICRKQSGGISLSIEVEPKSLIIQNIAMLTVFNSSEWAHRGFCKGCGTFIFWQKKDCSYCNVNCNLLEMNHNQLTLDTEVFIEEKPSYYSFANTTIKLTQEDLFTQHTV</sequence>
<accession>A0ABU6DUE0</accession>
<dbReference type="InterPro" id="IPR011057">
    <property type="entry name" value="Mss4-like_sf"/>
</dbReference>
<dbReference type="Gene3D" id="3.90.1590.10">
    <property type="entry name" value="glutathione-dependent formaldehyde- activating enzyme (gfa)"/>
    <property type="match status" value="1"/>
</dbReference>
<comment type="caution">
    <text evidence="6">The sequence shown here is derived from an EMBL/GenBank/DDBJ whole genome shotgun (WGS) entry which is preliminary data.</text>
</comment>
<evidence type="ECO:0000256" key="2">
    <source>
        <dbReference type="ARBA" id="ARBA00022723"/>
    </source>
</evidence>
<gene>
    <name evidence="6" type="ORF">I2F25_10530</name>
</gene>
<dbReference type="InterPro" id="IPR006913">
    <property type="entry name" value="CENP-V/GFA"/>
</dbReference>
<proteinExistence type="inferred from homology"/>
<evidence type="ECO:0000259" key="5">
    <source>
        <dbReference type="PROSITE" id="PS51891"/>
    </source>
</evidence>
<dbReference type="RefSeq" id="WP_195771650.1">
    <property type="nucleotide sequence ID" value="NZ_VTDN01000008.1"/>
</dbReference>
<dbReference type="PANTHER" id="PTHR33337:SF40">
    <property type="entry name" value="CENP-V_GFA DOMAIN-CONTAINING PROTEIN-RELATED"/>
    <property type="match status" value="1"/>
</dbReference>
<keyword evidence="4" id="KW-0456">Lyase</keyword>
<keyword evidence="2" id="KW-0479">Metal-binding</keyword>
<feature type="domain" description="CENP-V/GFA" evidence="5">
    <location>
        <begin position="1"/>
        <end position="116"/>
    </location>
</feature>
<evidence type="ECO:0000313" key="6">
    <source>
        <dbReference type="EMBL" id="MEB5477476.1"/>
    </source>
</evidence>
<dbReference type="SUPFAM" id="SSF51316">
    <property type="entry name" value="Mss4-like"/>
    <property type="match status" value="1"/>
</dbReference>
<dbReference type="Proteomes" id="UP001339883">
    <property type="component" value="Unassembled WGS sequence"/>
</dbReference>